<proteinExistence type="predicted"/>
<evidence type="ECO:0000256" key="3">
    <source>
        <dbReference type="ARBA" id="ARBA00022692"/>
    </source>
</evidence>
<evidence type="ECO:0000256" key="7">
    <source>
        <dbReference type="SAM" id="Phobius"/>
    </source>
</evidence>
<dbReference type="Gene3D" id="1.20.1640.10">
    <property type="entry name" value="Multidrug efflux transporter AcrB transmembrane domain"/>
    <property type="match status" value="2"/>
</dbReference>
<dbReference type="InterPro" id="IPR004869">
    <property type="entry name" value="MMPL_dom"/>
</dbReference>
<evidence type="ECO:0000256" key="4">
    <source>
        <dbReference type="ARBA" id="ARBA00022989"/>
    </source>
</evidence>
<dbReference type="GO" id="GO:0005886">
    <property type="term" value="C:plasma membrane"/>
    <property type="evidence" value="ECO:0007669"/>
    <property type="project" value="UniProtKB-SubCell"/>
</dbReference>
<dbReference type="Proteomes" id="UP000053244">
    <property type="component" value="Unassembled WGS sequence"/>
</dbReference>
<dbReference type="AlphaFoldDB" id="A0A0X3V9S6"/>
<evidence type="ECO:0000259" key="8">
    <source>
        <dbReference type="PROSITE" id="PS50156"/>
    </source>
</evidence>
<accession>A0A0X3V9S6</accession>
<dbReference type="PANTHER" id="PTHR33406">
    <property type="entry name" value="MEMBRANE PROTEIN MJ1562-RELATED"/>
    <property type="match status" value="1"/>
</dbReference>
<feature type="transmembrane region" description="Helical" evidence="7">
    <location>
        <begin position="529"/>
        <end position="548"/>
    </location>
</feature>
<feature type="domain" description="SSD" evidence="8">
    <location>
        <begin position="201"/>
        <end position="333"/>
    </location>
</feature>
<organism evidence="9 10">
    <name type="scientific">Actinoplanes awajinensis subsp. mycoplanecinus</name>
    <dbReference type="NCBI Taxonomy" id="135947"/>
    <lineage>
        <taxon>Bacteria</taxon>
        <taxon>Bacillati</taxon>
        <taxon>Actinomycetota</taxon>
        <taxon>Actinomycetes</taxon>
        <taxon>Micromonosporales</taxon>
        <taxon>Micromonosporaceae</taxon>
        <taxon>Actinoplanes</taxon>
    </lineage>
</organism>
<dbReference type="SUPFAM" id="SSF82866">
    <property type="entry name" value="Multidrug efflux transporter AcrB transmembrane domain"/>
    <property type="match status" value="2"/>
</dbReference>
<feature type="transmembrane region" description="Helical" evidence="7">
    <location>
        <begin position="279"/>
        <end position="304"/>
    </location>
</feature>
<keyword evidence="2" id="KW-1003">Cell membrane</keyword>
<dbReference type="OrthoDB" id="7051771at2"/>
<feature type="transmembrane region" description="Helical" evidence="7">
    <location>
        <begin position="310"/>
        <end position="331"/>
    </location>
</feature>
<dbReference type="InterPro" id="IPR050545">
    <property type="entry name" value="Mycobact_MmpL"/>
</dbReference>
<feature type="transmembrane region" description="Helical" evidence="7">
    <location>
        <begin position="666"/>
        <end position="689"/>
    </location>
</feature>
<dbReference type="PANTHER" id="PTHR33406:SF13">
    <property type="entry name" value="MEMBRANE PROTEIN YDFJ"/>
    <property type="match status" value="1"/>
</dbReference>
<evidence type="ECO:0000256" key="2">
    <source>
        <dbReference type="ARBA" id="ARBA00022475"/>
    </source>
</evidence>
<keyword evidence="3 7" id="KW-0812">Transmembrane</keyword>
<evidence type="ECO:0000313" key="10">
    <source>
        <dbReference type="Proteomes" id="UP000053244"/>
    </source>
</evidence>
<feature type="transmembrane region" description="Helical" evidence="7">
    <location>
        <begin position="237"/>
        <end position="258"/>
    </location>
</feature>
<feature type="transmembrane region" description="Helical" evidence="7">
    <location>
        <begin position="185"/>
        <end position="204"/>
    </location>
</feature>
<name>A0A0X3V9S6_9ACTN</name>
<feature type="region of interest" description="Disordered" evidence="6">
    <location>
        <begin position="723"/>
        <end position="744"/>
    </location>
</feature>
<protein>
    <recommendedName>
        <fullName evidence="8">SSD domain-containing protein</fullName>
    </recommendedName>
</protein>
<feature type="transmembrane region" description="Helical" evidence="7">
    <location>
        <begin position="638"/>
        <end position="660"/>
    </location>
</feature>
<keyword evidence="5 7" id="KW-0472">Membrane</keyword>
<feature type="transmembrane region" description="Helical" evidence="7">
    <location>
        <begin position="555"/>
        <end position="576"/>
    </location>
</feature>
<comment type="caution">
    <text evidence="9">The sequence shown here is derived from an EMBL/GenBank/DDBJ whole genome shotgun (WGS) entry which is preliminary data.</text>
</comment>
<feature type="transmembrane region" description="Helical" evidence="7">
    <location>
        <begin position="17"/>
        <end position="40"/>
    </location>
</feature>
<dbReference type="EMBL" id="LLZH01000013">
    <property type="protein sequence ID" value="KUL41553.1"/>
    <property type="molecule type" value="Genomic_DNA"/>
</dbReference>
<dbReference type="Pfam" id="PF03176">
    <property type="entry name" value="MMPL"/>
    <property type="match status" value="2"/>
</dbReference>
<evidence type="ECO:0000256" key="5">
    <source>
        <dbReference type="ARBA" id="ARBA00023136"/>
    </source>
</evidence>
<gene>
    <name evidence="9" type="ORF">ADL15_04720</name>
</gene>
<dbReference type="PROSITE" id="PS50156">
    <property type="entry name" value="SSD"/>
    <property type="match status" value="1"/>
</dbReference>
<comment type="subcellular location">
    <subcellularLocation>
        <location evidence="1">Cell membrane</location>
        <topology evidence="1">Multi-pass membrane protein</topology>
    </subcellularLocation>
</comment>
<sequence>MAAYLSRLGAFSARHRVLVFVVWGLMLAVGVVGTVTGMTFSEGGFSLSSTESGRALQVMQAKFPATAIDDTKGTLQLVLTAPAGQKVTGATSKKIIATAIERVTEVGHVAAVSDPFAKDRSYVSADGTTAVATVTLTGLTDDVDTDPIYAKVLAVADQARDAGLSVEVGGSIGDQVPEQSPAEGLGAMIAFIILIVTFGSLIAAGANMLGALLGLATGLLGVFALSAWHPIGSTTPTLAGMIGLAVGIDYGLFILARFRTELREGRTVEEAIARSIGTAGSAVVFAGATVIIALVGLSVVRIPFITEMGLAAAVTVATTVLMALTFLPALMRSMGYRVLSRRERTMIRKGVPLPEQAAQRGRRRSFLGGWIRVVMKAPLPIAVVAIAGLLLLAMPTFDLRTALSTPGGEDPDSTQRAAYTVIADKFGAGSQSALIVLVEGTGVAGKLDQVAGMVTAVGDVAAVTPAGASEDGTTAMLQVVPKGGPIDDATRDLVRDIRDHAADVAGVSIAVTGSTAVDIDTNDMLSDALIIYLVLVVSLALVLLIILFRSLLVPLVGTLGFLLSLGTAFGVTVKVFQDGWADALIPAPSGNPILSLLPILIVGILFGLAMDYQVFLVSRMHEAHARGLSPADAIVDGFQRTAVVVVAAAAIMIAVFAGFATAVSPFVAAIGFALSVGVLADAVIVRMIIVPAVLKLLGNAAWWMPRWLDRLLPTIDAEGRTLEAADRQAPQHTDEDVLTPAGTR</sequence>
<keyword evidence="4 7" id="KW-1133">Transmembrane helix</keyword>
<evidence type="ECO:0000256" key="1">
    <source>
        <dbReference type="ARBA" id="ARBA00004651"/>
    </source>
</evidence>
<keyword evidence="10" id="KW-1185">Reference proteome</keyword>
<evidence type="ECO:0000256" key="6">
    <source>
        <dbReference type="SAM" id="MobiDB-lite"/>
    </source>
</evidence>
<dbReference type="RefSeq" id="WP_067685332.1">
    <property type="nucleotide sequence ID" value="NZ_LLZH01000013.1"/>
</dbReference>
<feature type="transmembrane region" description="Helical" evidence="7">
    <location>
        <begin position="370"/>
        <end position="394"/>
    </location>
</feature>
<feature type="transmembrane region" description="Helical" evidence="7">
    <location>
        <begin position="596"/>
        <end position="617"/>
    </location>
</feature>
<dbReference type="InterPro" id="IPR000731">
    <property type="entry name" value="SSD"/>
</dbReference>
<reference evidence="9 10" key="1">
    <citation type="submission" date="2015-10" db="EMBL/GenBank/DDBJ databases">
        <authorList>
            <person name="Gilbert D.G."/>
        </authorList>
    </citation>
    <scope>NUCLEOTIDE SEQUENCE [LARGE SCALE GENOMIC DNA]</scope>
    <source>
        <strain evidence="9 10">NRRL B-16712</strain>
    </source>
</reference>
<evidence type="ECO:0000313" key="9">
    <source>
        <dbReference type="EMBL" id="KUL41553.1"/>
    </source>
</evidence>
<feature type="transmembrane region" description="Helical" evidence="7">
    <location>
        <begin position="211"/>
        <end position="231"/>
    </location>
</feature>